<feature type="domain" description="NADP-dependent oxidoreductase" evidence="4">
    <location>
        <begin position="29"/>
        <end position="332"/>
    </location>
</feature>
<dbReference type="PANTHER" id="PTHR43364">
    <property type="entry name" value="NADH-SPECIFIC METHYLGLYOXAL REDUCTASE-RELATED"/>
    <property type="match status" value="1"/>
</dbReference>
<proteinExistence type="inferred from homology"/>
<dbReference type="Gene3D" id="3.20.20.100">
    <property type="entry name" value="NADP-dependent oxidoreductase domain"/>
    <property type="match status" value="1"/>
</dbReference>
<dbReference type="SUPFAM" id="SSF51430">
    <property type="entry name" value="NAD(P)-linked oxidoreductase"/>
    <property type="match status" value="1"/>
</dbReference>
<reference evidence="6" key="2">
    <citation type="journal article" date="2018" name="Nat. Commun.">
        <title>Extreme sensitivity to ultraviolet light in the fungal pathogen causing white-nose syndrome of bats.</title>
        <authorList>
            <person name="Palmer J.M."/>
            <person name="Drees K.P."/>
            <person name="Foster J.T."/>
            <person name="Lindner D.L."/>
        </authorList>
    </citation>
    <scope>NUCLEOTIDE SEQUENCE [LARGE SCALE GENOMIC DNA]</scope>
    <source>
        <strain evidence="6">UAMH 10579</strain>
    </source>
</reference>
<dbReference type="AlphaFoldDB" id="A0A1B8GCC7"/>
<keyword evidence="1" id="KW-0521">NADP</keyword>
<dbReference type="InterPro" id="IPR036812">
    <property type="entry name" value="NAD(P)_OxRdtase_dom_sf"/>
</dbReference>
<dbReference type="GeneID" id="28842083"/>
<dbReference type="STRING" id="342668.A0A1B8GCC7"/>
<comment type="similarity">
    <text evidence="3">Belongs to the aldo/keto reductase family. Aldo/keto reductase 2 subfamily.</text>
</comment>
<dbReference type="InterPro" id="IPR023210">
    <property type="entry name" value="NADP_OxRdtase_dom"/>
</dbReference>
<gene>
    <name evidence="5" type="ORF">VE01_08697</name>
</gene>
<organism evidence="5 6">
    <name type="scientific">Pseudogymnoascus verrucosus</name>
    <dbReference type="NCBI Taxonomy" id="342668"/>
    <lineage>
        <taxon>Eukaryota</taxon>
        <taxon>Fungi</taxon>
        <taxon>Dikarya</taxon>
        <taxon>Ascomycota</taxon>
        <taxon>Pezizomycotina</taxon>
        <taxon>Leotiomycetes</taxon>
        <taxon>Thelebolales</taxon>
        <taxon>Thelebolaceae</taxon>
        <taxon>Pseudogymnoascus</taxon>
    </lineage>
</organism>
<evidence type="ECO:0000256" key="1">
    <source>
        <dbReference type="ARBA" id="ARBA00022857"/>
    </source>
</evidence>
<evidence type="ECO:0000259" key="4">
    <source>
        <dbReference type="Pfam" id="PF00248"/>
    </source>
</evidence>
<accession>A0A1B8GCC7</accession>
<dbReference type="GO" id="GO:0016491">
    <property type="term" value="F:oxidoreductase activity"/>
    <property type="evidence" value="ECO:0007669"/>
    <property type="project" value="UniProtKB-KW"/>
</dbReference>
<dbReference type="PANTHER" id="PTHR43364:SF7">
    <property type="entry name" value="NADP-DEPENDENT OXIDOREDUCTASE DOMAIN-CONTAINING PROTEIN-RELATED"/>
    <property type="match status" value="1"/>
</dbReference>
<sequence>MPDITAPELKSSLGIYRLLAPSAAVRVSPLCLGGMNFGEEWKDFMGECTKETSEKILDYYYENNGNFIDTANHYQNSDSEKWIGDWMHSRQNRDQLVLATKYTTAIRIPHPHEIRANGMGNGAKSLHTSFAASLRNLRTSYIDILYVHWWDFSTGVEEIMQSLNALVVSGKVLYLGISNTPAWIVAKANAYARAHGFRQFSVYQGRWSAEHRDVEREIIPMCQDEGMAFVAWGALGGGNFRTEAQFAEMRGKAKEGRGGEPSEDAVNVSRVLETVAQRKGTTIAAVALAYLLVKAPYIFPIIGCRTLAHLEGNIGALGVELGEEDVKEIEAAKAFDVGYPGTVFGKDLESQWLPGMAGRFEYVKKAGAIRLGESE</sequence>
<keyword evidence="6" id="KW-1185">Reference proteome</keyword>
<dbReference type="EMBL" id="KV460253">
    <property type="protein sequence ID" value="OBT93484.1"/>
    <property type="molecule type" value="Genomic_DNA"/>
</dbReference>
<evidence type="ECO:0000313" key="5">
    <source>
        <dbReference type="EMBL" id="OBT93484.1"/>
    </source>
</evidence>
<dbReference type="Proteomes" id="UP000091956">
    <property type="component" value="Unassembled WGS sequence"/>
</dbReference>
<keyword evidence="2" id="KW-0560">Oxidoreductase</keyword>
<evidence type="ECO:0000256" key="3">
    <source>
        <dbReference type="ARBA" id="ARBA00038157"/>
    </source>
</evidence>
<protein>
    <recommendedName>
        <fullName evidence="4">NADP-dependent oxidoreductase domain-containing protein</fullName>
    </recommendedName>
</protein>
<dbReference type="OrthoDB" id="48988at2759"/>
<dbReference type="InterPro" id="IPR050523">
    <property type="entry name" value="AKR_Detox_Biosynth"/>
</dbReference>
<evidence type="ECO:0000256" key="2">
    <source>
        <dbReference type="ARBA" id="ARBA00023002"/>
    </source>
</evidence>
<name>A0A1B8GCC7_9PEZI</name>
<reference evidence="5 6" key="1">
    <citation type="submission" date="2016-03" db="EMBL/GenBank/DDBJ databases">
        <title>Comparative genomics of Pseudogymnoascus destructans, the fungus causing white-nose syndrome of bats.</title>
        <authorList>
            <person name="Palmer J.M."/>
            <person name="Drees K.P."/>
            <person name="Foster J.T."/>
            <person name="Lindner D.L."/>
        </authorList>
    </citation>
    <scope>NUCLEOTIDE SEQUENCE [LARGE SCALE GENOMIC DNA]</scope>
    <source>
        <strain evidence="5 6">UAMH 10579</strain>
    </source>
</reference>
<dbReference type="Pfam" id="PF00248">
    <property type="entry name" value="Aldo_ket_red"/>
    <property type="match status" value="1"/>
</dbReference>
<dbReference type="RefSeq" id="XP_018127217.1">
    <property type="nucleotide sequence ID" value="XM_018278117.2"/>
</dbReference>
<evidence type="ECO:0000313" key="6">
    <source>
        <dbReference type="Proteomes" id="UP000091956"/>
    </source>
</evidence>